<proteinExistence type="predicted"/>
<evidence type="ECO:0000259" key="1">
    <source>
        <dbReference type="PROSITE" id="PS50112"/>
    </source>
</evidence>
<dbReference type="AlphaFoldDB" id="A0A398AV71"/>
<organism evidence="2 3">
    <name type="scientific">Peribacillus asahii</name>
    <dbReference type="NCBI Taxonomy" id="228899"/>
    <lineage>
        <taxon>Bacteria</taxon>
        <taxon>Bacillati</taxon>
        <taxon>Bacillota</taxon>
        <taxon>Bacilli</taxon>
        <taxon>Bacillales</taxon>
        <taxon>Bacillaceae</taxon>
        <taxon>Peribacillus</taxon>
    </lineage>
</organism>
<dbReference type="InterPro" id="IPR035965">
    <property type="entry name" value="PAS-like_dom_sf"/>
</dbReference>
<dbReference type="NCBIfam" id="TIGR00229">
    <property type="entry name" value="sensory_box"/>
    <property type="match status" value="1"/>
</dbReference>
<feature type="domain" description="PAS" evidence="1">
    <location>
        <begin position="26"/>
        <end position="80"/>
    </location>
</feature>
<dbReference type="SUPFAM" id="SSF55785">
    <property type="entry name" value="PYP-like sensor domain (PAS domain)"/>
    <property type="match status" value="1"/>
</dbReference>
<name>A0A398AV71_9BACI</name>
<gene>
    <name evidence="2" type="ORF">D1953_20595</name>
</gene>
<reference evidence="2 3" key="1">
    <citation type="submission" date="2018-08" db="EMBL/GenBank/DDBJ databases">
        <title>Bacillus jemisoniae sp. nov., Bacillus chryseoplanitiae sp. nov., Bacillus resnikiae sp. nov., and Bacillus frankliniae sp. nov., isolated from Viking spacecraft and associated surfaces.</title>
        <authorList>
            <person name="Seuylemezian A."/>
            <person name="Vaishampayan P."/>
        </authorList>
    </citation>
    <scope>NUCLEOTIDE SEQUENCE [LARGE SCALE GENOMIC DNA]</scope>
    <source>
        <strain evidence="2 3">MA001</strain>
    </source>
</reference>
<dbReference type="Proteomes" id="UP000266016">
    <property type="component" value="Unassembled WGS sequence"/>
</dbReference>
<dbReference type="Gene3D" id="3.30.450.20">
    <property type="entry name" value="PAS domain"/>
    <property type="match status" value="1"/>
</dbReference>
<sequence>MLLAYIIKVIRLKLERFVVGVFSINYEALFEQNTDAIMIVNKEGFVVEANQAFYALAQFEREDFRNRSYETFFQYDHDDDEVTAWD</sequence>
<dbReference type="EMBL" id="QWVS01000068">
    <property type="protein sequence ID" value="RID81512.1"/>
    <property type="molecule type" value="Genomic_DNA"/>
</dbReference>
<accession>A0A398AV71</accession>
<comment type="caution">
    <text evidence="2">The sequence shown here is derived from an EMBL/GenBank/DDBJ whole genome shotgun (WGS) entry which is preliminary data.</text>
</comment>
<evidence type="ECO:0000313" key="3">
    <source>
        <dbReference type="Proteomes" id="UP000266016"/>
    </source>
</evidence>
<keyword evidence="3" id="KW-1185">Reference proteome</keyword>
<dbReference type="Pfam" id="PF13188">
    <property type="entry name" value="PAS_8"/>
    <property type="match status" value="1"/>
</dbReference>
<protein>
    <submittedName>
        <fullName evidence="2">PAS domain-containing protein</fullName>
    </submittedName>
</protein>
<dbReference type="InterPro" id="IPR000014">
    <property type="entry name" value="PAS"/>
</dbReference>
<evidence type="ECO:0000313" key="2">
    <source>
        <dbReference type="EMBL" id="RID81512.1"/>
    </source>
</evidence>
<dbReference type="PROSITE" id="PS50112">
    <property type="entry name" value="PAS"/>
    <property type="match status" value="1"/>
</dbReference>